<dbReference type="InterPro" id="IPR019734">
    <property type="entry name" value="TPR_rpt"/>
</dbReference>
<dbReference type="GO" id="GO:0005783">
    <property type="term" value="C:endoplasmic reticulum"/>
    <property type="evidence" value="ECO:0007669"/>
    <property type="project" value="TreeGrafter"/>
</dbReference>
<evidence type="ECO:0000256" key="2">
    <source>
        <dbReference type="SAM" id="SignalP"/>
    </source>
</evidence>
<proteinExistence type="predicted"/>
<dbReference type="SMART" id="SM00028">
    <property type="entry name" value="TPR"/>
    <property type="match status" value="3"/>
</dbReference>
<dbReference type="PROSITE" id="PS50005">
    <property type="entry name" value="TPR"/>
    <property type="match status" value="1"/>
</dbReference>
<keyword evidence="3" id="KW-1185">Reference proteome</keyword>
<dbReference type="GO" id="GO:0051087">
    <property type="term" value="F:protein-folding chaperone binding"/>
    <property type="evidence" value="ECO:0007669"/>
    <property type="project" value="TreeGrafter"/>
</dbReference>
<feature type="repeat" description="TPR" evidence="1">
    <location>
        <begin position="23"/>
        <end position="56"/>
    </location>
</feature>
<dbReference type="PANTHER" id="PTHR44140:SF4">
    <property type="entry name" value="J DOMAIN-CONTAINING PROTEIN"/>
    <property type="match status" value="1"/>
</dbReference>
<feature type="chain" id="PRO_5009307644" evidence="2">
    <location>
        <begin position="18"/>
        <end position="185"/>
    </location>
</feature>
<dbReference type="AlphaFoldDB" id="A0A1I7TKV4"/>
<dbReference type="eggNOG" id="KOG0624">
    <property type="taxonomic scope" value="Eukaryota"/>
</dbReference>
<evidence type="ECO:0000256" key="1">
    <source>
        <dbReference type="PROSITE-ProRule" id="PRU00339"/>
    </source>
</evidence>
<reference evidence="4" key="1">
    <citation type="submission" date="2016-11" db="UniProtKB">
        <authorList>
            <consortium name="WormBaseParasite"/>
        </authorList>
    </citation>
    <scope>IDENTIFICATION</scope>
</reference>
<dbReference type="Gene3D" id="1.25.40.10">
    <property type="entry name" value="Tetratricopeptide repeat domain"/>
    <property type="match status" value="1"/>
</dbReference>
<dbReference type="InterPro" id="IPR051727">
    <property type="entry name" value="DnaJ_C3_Co-chaperones"/>
</dbReference>
<dbReference type="WBParaSite" id="Csp11.Scaffold627.g6916.t1">
    <property type="protein sequence ID" value="Csp11.Scaffold627.g6916.t1"/>
    <property type="gene ID" value="Csp11.Scaffold627.g6916"/>
</dbReference>
<evidence type="ECO:0000313" key="3">
    <source>
        <dbReference type="Proteomes" id="UP000095282"/>
    </source>
</evidence>
<accession>A0A1I7TKV4</accession>
<feature type="signal peptide" evidence="2">
    <location>
        <begin position="1"/>
        <end position="17"/>
    </location>
</feature>
<dbReference type="InterPro" id="IPR011990">
    <property type="entry name" value="TPR-like_helical_dom_sf"/>
</dbReference>
<sequence length="185" mass="21661">MKRKIILMLLFAELINAFDNNESRNEYETGNEFFVKRKYNDALTHYHKAIEIEPSNYLALFRRATNYLVLGRTKPGLADLNTVLEQKPDFVVARQQRANVLTKMGKLVESADDYHYLIATSSLTGLEEKLDFLENKKMNSRVLITITRSVIAELLRECLLIYWKNIHGRFPCMFYERTAMKKTID</sequence>
<keyword evidence="1" id="KW-0802">TPR repeat</keyword>
<dbReference type="GO" id="GO:0034975">
    <property type="term" value="P:protein folding in endoplasmic reticulum"/>
    <property type="evidence" value="ECO:0007669"/>
    <property type="project" value="TreeGrafter"/>
</dbReference>
<protein>
    <submittedName>
        <fullName evidence="4">TPR_REGION domain-containing protein</fullName>
    </submittedName>
</protein>
<dbReference type="GO" id="GO:0051787">
    <property type="term" value="F:misfolded protein binding"/>
    <property type="evidence" value="ECO:0007669"/>
    <property type="project" value="TreeGrafter"/>
</dbReference>
<dbReference type="SUPFAM" id="SSF48452">
    <property type="entry name" value="TPR-like"/>
    <property type="match status" value="1"/>
</dbReference>
<name>A0A1I7TKV4_9PELO</name>
<dbReference type="STRING" id="1561998.A0A1I7TKV4"/>
<evidence type="ECO:0000313" key="4">
    <source>
        <dbReference type="WBParaSite" id="Csp11.Scaffold627.g6916.t1"/>
    </source>
</evidence>
<dbReference type="Proteomes" id="UP000095282">
    <property type="component" value="Unplaced"/>
</dbReference>
<organism evidence="3 4">
    <name type="scientific">Caenorhabditis tropicalis</name>
    <dbReference type="NCBI Taxonomy" id="1561998"/>
    <lineage>
        <taxon>Eukaryota</taxon>
        <taxon>Metazoa</taxon>
        <taxon>Ecdysozoa</taxon>
        <taxon>Nematoda</taxon>
        <taxon>Chromadorea</taxon>
        <taxon>Rhabditida</taxon>
        <taxon>Rhabditina</taxon>
        <taxon>Rhabditomorpha</taxon>
        <taxon>Rhabditoidea</taxon>
        <taxon>Rhabditidae</taxon>
        <taxon>Peloderinae</taxon>
        <taxon>Caenorhabditis</taxon>
    </lineage>
</organism>
<keyword evidence="2" id="KW-0732">Signal</keyword>
<dbReference type="PANTHER" id="PTHR44140">
    <property type="entry name" value="LD25575P"/>
    <property type="match status" value="1"/>
</dbReference>